<keyword evidence="2 4" id="KW-1133">Transmembrane helix</keyword>
<evidence type="ECO:0000256" key="4">
    <source>
        <dbReference type="SAM" id="Phobius"/>
    </source>
</evidence>
<feature type="transmembrane region" description="Helical" evidence="4">
    <location>
        <begin position="254"/>
        <end position="273"/>
    </location>
</feature>
<dbReference type="InterPro" id="IPR011701">
    <property type="entry name" value="MFS"/>
</dbReference>
<organism evidence="6 7">
    <name type="scientific">Sphingobium indicum BiD32</name>
    <dbReference type="NCBI Taxonomy" id="1301087"/>
    <lineage>
        <taxon>Bacteria</taxon>
        <taxon>Pseudomonadati</taxon>
        <taxon>Pseudomonadota</taxon>
        <taxon>Alphaproteobacteria</taxon>
        <taxon>Sphingomonadales</taxon>
        <taxon>Sphingomonadaceae</taxon>
        <taxon>Sphingobium</taxon>
    </lineage>
</organism>
<sequence>MNSSSAELRENWGLLFSCTIGLLFGTAFLPYLLSPLAAVFTEKFGWTLSDVIRLMPFQAAGMMLGLPIAGVLADRIAPRPLILTTIATLAVLSMCLPIAAQAGYWHMCTLFFVLGFLTSGLSGLYYTRVVGAVFNSARGFALGATLSGAGLAGFVAPLYAHAVVDRFGLQAVYQGAGLMMLLVALPIVFFGLTNAPHPRGSATGPARAAGLSLAEAARDRRLYLMLAPPLAFGLVVSSLIVVIVPALLDRGVDAGTAAMVASLYGISTVLGRLASGWLLDRFRPARVGVGIFALAAVGTLAFQTDAATGAIVATIAIGLVNGAEIDIMSYMTIRYFGIGHYGRIFGVAYAVFVGASMIGPFIAGGLLQHGGHAMLFLATTLLFVTSALFLLVLAGIEGEPFDAPSNPVH</sequence>
<dbReference type="GO" id="GO:0022857">
    <property type="term" value="F:transmembrane transporter activity"/>
    <property type="evidence" value="ECO:0007669"/>
    <property type="project" value="InterPro"/>
</dbReference>
<evidence type="ECO:0000313" key="7">
    <source>
        <dbReference type="Proteomes" id="UP000013201"/>
    </source>
</evidence>
<feature type="transmembrane region" description="Helical" evidence="4">
    <location>
        <begin position="285"/>
        <end position="304"/>
    </location>
</feature>
<keyword evidence="3 4" id="KW-0472">Membrane</keyword>
<proteinExistence type="predicted"/>
<feature type="transmembrane region" description="Helical" evidence="4">
    <location>
        <begin position="53"/>
        <end position="73"/>
    </location>
</feature>
<gene>
    <name evidence="6" type="ORF">EBBID32_27790</name>
</gene>
<evidence type="ECO:0000259" key="5">
    <source>
        <dbReference type="PROSITE" id="PS50850"/>
    </source>
</evidence>
<dbReference type="Gene3D" id="1.20.1250.20">
    <property type="entry name" value="MFS general substrate transporter like domains"/>
    <property type="match status" value="2"/>
</dbReference>
<accession>N1MN86</accession>
<dbReference type="InterPro" id="IPR050327">
    <property type="entry name" value="Proton-linked_MCT"/>
</dbReference>
<evidence type="ECO:0000256" key="1">
    <source>
        <dbReference type="ARBA" id="ARBA00022692"/>
    </source>
</evidence>
<dbReference type="Proteomes" id="UP000013201">
    <property type="component" value="Unassembled WGS sequence"/>
</dbReference>
<evidence type="ECO:0000256" key="2">
    <source>
        <dbReference type="ARBA" id="ARBA00022989"/>
    </source>
</evidence>
<comment type="caution">
    <text evidence="6">The sequence shown here is derived from an EMBL/GenBank/DDBJ whole genome shotgun (WGS) entry which is preliminary data.</text>
</comment>
<dbReference type="InterPro" id="IPR036259">
    <property type="entry name" value="MFS_trans_sf"/>
</dbReference>
<reference evidence="7" key="2">
    <citation type="submission" date="2013-04" db="EMBL/GenBank/DDBJ databases">
        <title>Bisphenol A degrading Sphingobium sp. strain BiD32.</title>
        <authorList>
            <person name="Nielsen J.L."/>
            <person name="Zhou N.A."/>
            <person name="Kjeldal H."/>
        </authorList>
    </citation>
    <scope>NUCLEOTIDE SEQUENCE [LARGE SCALE GENOMIC DNA]</scope>
    <source>
        <strain evidence="7">BiD32</strain>
    </source>
</reference>
<reference evidence="6 7" key="1">
    <citation type="submission" date="2013-03" db="EMBL/GenBank/DDBJ databases">
        <authorList>
            <person name="Le V."/>
        </authorList>
    </citation>
    <scope>NUCLEOTIDE SEQUENCE [LARGE SCALE GENOMIC DNA]</scope>
    <source>
        <strain evidence="6 7">BiD32</strain>
    </source>
</reference>
<dbReference type="InterPro" id="IPR020846">
    <property type="entry name" value="MFS_dom"/>
</dbReference>
<keyword evidence="7" id="KW-1185">Reference proteome</keyword>
<feature type="domain" description="Major facilitator superfamily (MFS) profile" evidence="5">
    <location>
        <begin position="14"/>
        <end position="398"/>
    </location>
</feature>
<feature type="transmembrane region" description="Helical" evidence="4">
    <location>
        <begin position="12"/>
        <end position="33"/>
    </location>
</feature>
<name>N1MN86_9SPHN</name>
<dbReference type="PANTHER" id="PTHR11360">
    <property type="entry name" value="MONOCARBOXYLATE TRANSPORTER"/>
    <property type="match status" value="1"/>
</dbReference>
<feature type="transmembrane region" description="Helical" evidence="4">
    <location>
        <begin position="345"/>
        <end position="367"/>
    </location>
</feature>
<protein>
    <recommendedName>
        <fullName evidence="5">Major facilitator superfamily (MFS) profile domain-containing protein</fullName>
    </recommendedName>
</protein>
<dbReference type="RefSeq" id="WP_006958888.1">
    <property type="nucleotide sequence ID" value="NZ_CAVK010000139.1"/>
</dbReference>
<dbReference type="SUPFAM" id="SSF103473">
    <property type="entry name" value="MFS general substrate transporter"/>
    <property type="match status" value="1"/>
</dbReference>
<feature type="transmembrane region" description="Helical" evidence="4">
    <location>
        <begin position="172"/>
        <end position="192"/>
    </location>
</feature>
<feature type="transmembrane region" description="Helical" evidence="4">
    <location>
        <begin position="139"/>
        <end position="160"/>
    </location>
</feature>
<dbReference type="EMBL" id="CAVK010000139">
    <property type="protein sequence ID" value="CCW18426.1"/>
    <property type="molecule type" value="Genomic_DNA"/>
</dbReference>
<keyword evidence="1 4" id="KW-0812">Transmembrane</keyword>
<evidence type="ECO:0000256" key="3">
    <source>
        <dbReference type="ARBA" id="ARBA00023136"/>
    </source>
</evidence>
<evidence type="ECO:0000313" key="6">
    <source>
        <dbReference type="EMBL" id="CCW18426.1"/>
    </source>
</evidence>
<dbReference type="OrthoDB" id="9796632at2"/>
<feature type="transmembrane region" description="Helical" evidence="4">
    <location>
        <begin position="80"/>
        <end position="104"/>
    </location>
</feature>
<dbReference type="AlphaFoldDB" id="N1MN86"/>
<dbReference type="PROSITE" id="PS50850">
    <property type="entry name" value="MFS"/>
    <property type="match status" value="1"/>
</dbReference>
<feature type="transmembrane region" description="Helical" evidence="4">
    <location>
        <begin position="222"/>
        <end position="248"/>
    </location>
</feature>
<feature type="transmembrane region" description="Helical" evidence="4">
    <location>
        <begin position="373"/>
        <end position="396"/>
    </location>
</feature>
<dbReference type="PANTHER" id="PTHR11360:SF284">
    <property type="entry name" value="EG:103B4.3 PROTEIN-RELATED"/>
    <property type="match status" value="1"/>
</dbReference>
<dbReference type="Pfam" id="PF07690">
    <property type="entry name" value="MFS_1"/>
    <property type="match status" value="1"/>
</dbReference>
<feature type="transmembrane region" description="Helical" evidence="4">
    <location>
        <begin position="110"/>
        <end position="127"/>
    </location>
</feature>